<feature type="non-terminal residue" evidence="1">
    <location>
        <position position="211"/>
    </location>
</feature>
<evidence type="ECO:0000313" key="1">
    <source>
        <dbReference type="EMBL" id="RDX54393.1"/>
    </source>
</evidence>
<dbReference type="AlphaFoldDB" id="A0A371DPC0"/>
<dbReference type="STRING" id="139420.A0A371DPC0"/>
<evidence type="ECO:0000313" key="2">
    <source>
        <dbReference type="Proteomes" id="UP000256964"/>
    </source>
</evidence>
<name>A0A371DPC0_9APHY</name>
<keyword evidence="2" id="KW-1185">Reference proteome</keyword>
<gene>
    <name evidence="1" type="ORF">OH76DRAFT_1341277</name>
</gene>
<dbReference type="OrthoDB" id="2753872at2759"/>
<organism evidence="1 2">
    <name type="scientific">Lentinus brumalis</name>
    <dbReference type="NCBI Taxonomy" id="2498619"/>
    <lineage>
        <taxon>Eukaryota</taxon>
        <taxon>Fungi</taxon>
        <taxon>Dikarya</taxon>
        <taxon>Basidiomycota</taxon>
        <taxon>Agaricomycotina</taxon>
        <taxon>Agaricomycetes</taxon>
        <taxon>Polyporales</taxon>
        <taxon>Polyporaceae</taxon>
        <taxon>Lentinus</taxon>
    </lineage>
</organism>
<proteinExistence type="predicted"/>
<dbReference type="Proteomes" id="UP000256964">
    <property type="component" value="Unassembled WGS sequence"/>
</dbReference>
<protein>
    <submittedName>
        <fullName evidence="1">Uncharacterized protein</fullName>
    </submittedName>
</protein>
<accession>A0A371DPC0</accession>
<sequence>KILGLPSDFSQEDRKIYELELLADYEFWLHVGQAFDQLDKVRKAVKHLAAYIEEKKENAHGVANKTKSHDITKFCVSYVSYCQRVAHRYNHIYDWLLALRGETLTIDRTNPALRLRRIDLKNDLKIANLKVARELGDRQRSGSWIWWAFKKAMDPAAANENPNAASGSLLTVDHAQGFRAWQEKLRYNEVVNILCAEFRATIQGSAELAHL</sequence>
<dbReference type="EMBL" id="KZ857385">
    <property type="protein sequence ID" value="RDX54393.1"/>
    <property type="molecule type" value="Genomic_DNA"/>
</dbReference>
<reference evidence="1 2" key="1">
    <citation type="journal article" date="2018" name="Biotechnol. Biofuels">
        <title>Integrative visual omics of the white-rot fungus Polyporus brumalis exposes the biotechnological potential of its oxidative enzymes for delignifying raw plant biomass.</title>
        <authorList>
            <person name="Miyauchi S."/>
            <person name="Rancon A."/>
            <person name="Drula E."/>
            <person name="Hage H."/>
            <person name="Chaduli D."/>
            <person name="Favel A."/>
            <person name="Grisel S."/>
            <person name="Henrissat B."/>
            <person name="Herpoel-Gimbert I."/>
            <person name="Ruiz-Duenas F.J."/>
            <person name="Chevret D."/>
            <person name="Hainaut M."/>
            <person name="Lin J."/>
            <person name="Wang M."/>
            <person name="Pangilinan J."/>
            <person name="Lipzen A."/>
            <person name="Lesage-Meessen L."/>
            <person name="Navarro D."/>
            <person name="Riley R."/>
            <person name="Grigoriev I.V."/>
            <person name="Zhou S."/>
            <person name="Raouche S."/>
            <person name="Rosso M.N."/>
        </authorList>
    </citation>
    <scope>NUCLEOTIDE SEQUENCE [LARGE SCALE GENOMIC DNA]</scope>
    <source>
        <strain evidence="1 2">BRFM 1820</strain>
    </source>
</reference>